<dbReference type="PROSITE" id="PS50929">
    <property type="entry name" value="ABC_TM1F"/>
    <property type="match status" value="1"/>
</dbReference>
<dbReference type="EMBL" id="DXHU01000017">
    <property type="protein sequence ID" value="HIV99022.1"/>
    <property type="molecule type" value="Genomic_DNA"/>
</dbReference>
<feature type="transmembrane region" description="Helical" evidence="7">
    <location>
        <begin position="155"/>
        <end position="174"/>
    </location>
</feature>
<evidence type="ECO:0000259" key="8">
    <source>
        <dbReference type="PROSITE" id="PS50893"/>
    </source>
</evidence>
<dbReference type="PROSITE" id="PS50893">
    <property type="entry name" value="ABC_TRANSPORTER_2"/>
    <property type="match status" value="1"/>
</dbReference>
<feature type="domain" description="ABC transporter" evidence="8">
    <location>
        <begin position="323"/>
        <end position="521"/>
    </location>
</feature>
<feature type="transmembrane region" description="Helical" evidence="7">
    <location>
        <begin position="48"/>
        <end position="71"/>
    </location>
</feature>
<feature type="transmembrane region" description="Helical" evidence="7">
    <location>
        <begin position="235"/>
        <end position="260"/>
    </location>
</feature>
<dbReference type="PROSITE" id="PS00211">
    <property type="entry name" value="ABC_TRANSPORTER_1"/>
    <property type="match status" value="1"/>
</dbReference>
<dbReference type="GO" id="GO:0140359">
    <property type="term" value="F:ABC-type transporter activity"/>
    <property type="evidence" value="ECO:0007669"/>
    <property type="project" value="InterPro"/>
</dbReference>
<keyword evidence="4 10" id="KW-0067">ATP-binding</keyword>
<comment type="caution">
    <text evidence="10">The sequence shown here is derived from an EMBL/GenBank/DDBJ whole genome shotgun (WGS) entry which is preliminary data.</text>
</comment>
<proteinExistence type="predicted"/>
<dbReference type="InterPro" id="IPR017871">
    <property type="entry name" value="ABC_transporter-like_CS"/>
</dbReference>
<dbReference type="Pfam" id="PF00005">
    <property type="entry name" value="ABC_tran"/>
    <property type="match status" value="1"/>
</dbReference>
<dbReference type="InterPro" id="IPR003593">
    <property type="entry name" value="AAA+_ATPase"/>
</dbReference>
<dbReference type="InterPro" id="IPR003439">
    <property type="entry name" value="ABC_transporter-like_ATP-bd"/>
</dbReference>
<evidence type="ECO:0000256" key="4">
    <source>
        <dbReference type="ARBA" id="ARBA00022840"/>
    </source>
</evidence>
<dbReference type="Gene3D" id="1.20.1560.10">
    <property type="entry name" value="ABC transporter type 1, transmembrane domain"/>
    <property type="match status" value="1"/>
</dbReference>
<evidence type="ECO:0000256" key="3">
    <source>
        <dbReference type="ARBA" id="ARBA00022741"/>
    </source>
</evidence>
<protein>
    <submittedName>
        <fullName evidence="10">ABC transporter ATP-binding protein/permease</fullName>
    </submittedName>
</protein>
<dbReference type="InterPro" id="IPR027417">
    <property type="entry name" value="P-loop_NTPase"/>
</dbReference>
<evidence type="ECO:0000256" key="6">
    <source>
        <dbReference type="ARBA" id="ARBA00023136"/>
    </source>
</evidence>
<sequence>MFRILKINSKSLSRFISFCILSLLLSLVQITISYSLSSLTASIVENRSYVLSLAFMTLAVYMVSSLTKFVYNQYSSYLAASWRKDAVVKIEDALMNISMEDPLFSDSGRLLTILSSDSEECYEFLRGSGADLVYQLICTSMFLVYIIWLSPLLSAIYIAVSLLTIIIQTLISRLSKGLNSAVKDNLSALSSSLKSLVENRDMISSYPDGGIAYDYLAESQEAYARLEKKTAIYSALLRSIGLFMGFLPIIALSALGLYMVPKSLVSLSSFLAIYYISEDLTTTQLHYADLFYDRVRTLVCFSRIENLVKREKWKRKNESCDSLYVDNLCYGYGEKNILNGLSLEAKKGEKIAIIGESGCGKSTLARIIAGLYTAQKGIVENPPAVLASQDSFIFSLSVKENIILAEKFDEERFSFACQSASVDKFIKNYDEIIEDNGSKLSGGQRQRIALARALYSSCPLIILDEPFSALDGETVDFILSALKSPCYMSRTFIFILHQEELTSYFDRVYRMKDGRLEEVKR</sequence>
<organism evidence="10 11">
    <name type="scientific">Candidatus Ornithospirochaeta avicola</name>
    <dbReference type="NCBI Taxonomy" id="2840896"/>
    <lineage>
        <taxon>Bacteria</taxon>
        <taxon>Pseudomonadati</taxon>
        <taxon>Spirochaetota</taxon>
        <taxon>Spirochaetia</taxon>
        <taxon>Spirochaetales</taxon>
        <taxon>Spirochaetaceae</taxon>
        <taxon>Spirochaetaceae incertae sedis</taxon>
        <taxon>Candidatus Ornithospirochaeta</taxon>
    </lineage>
</organism>
<dbReference type="PANTHER" id="PTHR24221">
    <property type="entry name" value="ATP-BINDING CASSETTE SUB-FAMILY B"/>
    <property type="match status" value="1"/>
</dbReference>
<dbReference type="InterPro" id="IPR011527">
    <property type="entry name" value="ABC1_TM_dom"/>
</dbReference>
<feature type="transmembrane region" description="Helical" evidence="7">
    <location>
        <begin position="132"/>
        <end position="149"/>
    </location>
</feature>
<keyword evidence="5 7" id="KW-1133">Transmembrane helix</keyword>
<dbReference type="InterPro" id="IPR039421">
    <property type="entry name" value="Type_1_exporter"/>
</dbReference>
<keyword evidence="6 7" id="KW-0472">Membrane</keyword>
<dbReference type="GO" id="GO:0016887">
    <property type="term" value="F:ATP hydrolysis activity"/>
    <property type="evidence" value="ECO:0007669"/>
    <property type="project" value="InterPro"/>
</dbReference>
<dbReference type="SMART" id="SM00382">
    <property type="entry name" value="AAA"/>
    <property type="match status" value="1"/>
</dbReference>
<keyword evidence="2 7" id="KW-0812">Transmembrane</keyword>
<feature type="domain" description="ABC transmembrane type-1" evidence="9">
    <location>
        <begin position="20"/>
        <end position="273"/>
    </location>
</feature>
<dbReference type="Proteomes" id="UP000823936">
    <property type="component" value="Unassembled WGS sequence"/>
</dbReference>
<dbReference type="Pfam" id="PF00664">
    <property type="entry name" value="ABC_membrane"/>
    <property type="match status" value="1"/>
</dbReference>
<evidence type="ECO:0000256" key="5">
    <source>
        <dbReference type="ARBA" id="ARBA00022989"/>
    </source>
</evidence>
<dbReference type="AlphaFoldDB" id="A0A9D1PUW7"/>
<evidence type="ECO:0000256" key="2">
    <source>
        <dbReference type="ARBA" id="ARBA00022692"/>
    </source>
</evidence>
<dbReference type="InterPro" id="IPR036640">
    <property type="entry name" value="ABC1_TM_sf"/>
</dbReference>
<dbReference type="GO" id="GO:0005524">
    <property type="term" value="F:ATP binding"/>
    <property type="evidence" value="ECO:0007669"/>
    <property type="project" value="UniProtKB-KW"/>
</dbReference>
<dbReference type="SUPFAM" id="SSF52540">
    <property type="entry name" value="P-loop containing nucleoside triphosphate hydrolases"/>
    <property type="match status" value="1"/>
</dbReference>
<comment type="subcellular location">
    <subcellularLocation>
        <location evidence="1">Cell membrane</location>
        <topology evidence="1">Multi-pass membrane protein</topology>
    </subcellularLocation>
</comment>
<accession>A0A9D1PUW7</accession>
<evidence type="ECO:0000256" key="1">
    <source>
        <dbReference type="ARBA" id="ARBA00004651"/>
    </source>
</evidence>
<reference evidence="10" key="1">
    <citation type="journal article" date="2021" name="PeerJ">
        <title>Extensive microbial diversity within the chicken gut microbiome revealed by metagenomics and culture.</title>
        <authorList>
            <person name="Gilroy R."/>
            <person name="Ravi A."/>
            <person name="Getino M."/>
            <person name="Pursley I."/>
            <person name="Horton D.L."/>
            <person name="Alikhan N.F."/>
            <person name="Baker D."/>
            <person name="Gharbi K."/>
            <person name="Hall N."/>
            <person name="Watson M."/>
            <person name="Adriaenssens E.M."/>
            <person name="Foster-Nyarko E."/>
            <person name="Jarju S."/>
            <person name="Secka A."/>
            <person name="Antonio M."/>
            <person name="Oren A."/>
            <person name="Chaudhuri R.R."/>
            <person name="La Ragione R."/>
            <person name="Hildebrand F."/>
            <person name="Pallen M.J."/>
        </authorList>
    </citation>
    <scope>NUCLEOTIDE SEQUENCE</scope>
    <source>
        <strain evidence="10">Gambia11-129</strain>
    </source>
</reference>
<feature type="transmembrane region" description="Helical" evidence="7">
    <location>
        <begin position="12"/>
        <end position="36"/>
    </location>
</feature>
<dbReference type="GO" id="GO:0005886">
    <property type="term" value="C:plasma membrane"/>
    <property type="evidence" value="ECO:0007669"/>
    <property type="project" value="UniProtKB-SubCell"/>
</dbReference>
<reference evidence="10" key="2">
    <citation type="submission" date="2021-04" db="EMBL/GenBank/DDBJ databases">
        <authorList>
            <person name="Gilroy R."/>
        </authorList>
    </citation>
    <scope>NUCLEOTIDE SEQUENCE</scope>
    <source>
        <strain evidence="10">Gambia11-129</strain>
    </source>
</reference>
<evidence type="ECO:0000259" key="9">
    <source>
        <dbReference type="PROSITE" id="PS50929"/>
    </source>
</evidence>
<evidence type="ECO:0000313" key="11">
    <source>
        <dbReference type="Proteomes" id="UP000823936"/>
    </source>
</evidence>
<evidence type="ECO:0000256" key="7">
    <source>
        <dbReference type="SAM" id="Phobius"/>
    </source>
</evidence>
<dbReference type="Gene3D" id="3.40.50.300">
    <property type="entry name" value="P-loop containing nucleotide triphosphate hydrolases"/>
    <property type="match status" value="1"/>
</dbReference>
<evidence type="ECO:0000313" key="10">
    <source>
        <dbReference type="EMBL" id="HIV99022.1"/>
    </source>
</evidence>
<gene>
    <name evidence="10" type="ORF">IAB12_04520</name>
</gene>
<dbReference type="GO" id="GO:0034040">
    <property type="term" value="F:ATPase-coupled lipid transmembrane transporter activity"/>
    <property type="evidence" value="ECO:0007669"/>
    <property type="project" value="TreeGrafter"/>
</dbReference>
<dbReference type="PANTHER" id="PTHR24221:SF654">
    <property type="entry name" value="ATP-BINDING CASSETTE SUB-FAMILY B MEMBER 6"/>
    <property type="match status" value="1"/>
</dbReference>
<name>A0A9D1PUW7_9SPIO</name>
<keyword evidence="3" id="KW-0547">Nucleotide-binding</keyword>
<dbReference type="SUPFAM" id="SSF90123">
    <property type="entry name" value="ABC transporter transmembrane region"/>
    <property type="match status" value="1"/>
</dbReference>